<keyword evidence="3" id="KW-1185">Reference proteome</keyword>
<dbReference type="Proteomes" id="UP000001410">
    <property type="component" value="Chromosome"/>
</dbReference>
<accession>A0A0H2VAT5</accession>
<organism evidence="2 3">
    <name type="scientific">Escherichia coli O6:H1 (strain CFT073 / ATCC 700928 / UPEC)</name>
    <dbReference type="NCBI Taxonomy" id="199310"/>
    <lineage>
        <taxon>Bacteria</taxon>
        <taxon>Pseudomonadati</taxon>
        <taxon>Pseudomonadota</taxon>
        <taxon>Gammaproteobacteria</taxon>
        <taxon>Enterobacterales</taxon>
        <taxon>Enterobacteriaceae</taxon>
        <taxon>Escherichia</taxon>
    </lineage>
</organism>
<evidence type="ECO:0000313" key="2">
    <source>
        <dbReference type="EMBL" id="AAN82143.1"/>
    </source>
</evidence>
<keyword evidence="1" id="KW-0812">Transmembrane</keyword>
<dbReference type="KEGG" id="ecc:c3695"/>
<dbReference type="SMR" id="A0A0H2VAT5"/>
<dbReference type="eggNOG" id="COG3475">
    <property type="taxonomic scope" value="Bacteria"/>
</dbReference>
<evidence type="ECO:0000256" key="1">
    <source>
        <dbReference type="SAM" id="Phobius"/>
    </source>
</evidence>
<dbReference type="InterPro" id="IPR052942">
    <property type="entry name" value="LPS_cholinephosphotransferase"/>
</dbReference>
<dbReference type="STRING" id="199310.c3695"/>
<feature type="transmembrane region" description="Helical" evidence="1">
    <location>
        <begin position="20"/>
        <end position="36"/>
    </location>
</feature>
<dbReference type="SUPFAM" id="SSF48452">
    <property type="entry name" value="TPR-like"/>
    <property type="match status" value="1"/>
</dbReference>
<dbReference type="Gene3D" id="1.25.40.10">
    <property type="entry name" value="Tetratricopeptide repeat domain"/>
    <property type="match status" value="1"/>
</dbReference>
<dbReference type="AlphaFoldDB" id="A0A0H2VAT5"/>
<keyword evidence="1" id="KW-1133">Transmembrane helix</keyword>
<sequence>MKFHSEIKNSIKNAKKFKGILFVNIISYLLLTIAIRKGHSKEILKFKWLILLFGGSVAKYFVARASFLNGDYIFAKKLYQEIIKVNPIHTDSYYGLADVYRLTGNKLEAKDVLIQVFNFSDRLKTWLLLANLVDTKKDYDELLNHWERECSYRNILKYHYDVNDYLIIAALRAKLYEEALNRVKVLLGSINSEAFILPKTSNKNFSVNAAKIALLGLKKILDANKIQFFLVSGTLLGCIRDKKLLKHDKDIDIGVWSETNLSVLSTKIACSGLFDIAPMRSPYTLRIKHVNGVAIDIFFHYRDHDSYWHAGSKLRWNNTPFNLISYGFLGNVFLIPENYDLYLTENYGNWMQEKMKFDSAFDTPNHEIVNMYELKIHAYKKLIINMKIGSVEGVRYYEDKLNELGCIISKP</sequence>
<proteinExistence type="predicted"/>
<reference evidence="2 3" key="1">
    <citation type="journal article" date="2002" name="Proc. Natl. Acad. Sci. U.S.A.">
        <title>Extensive mosaic structure revealed by the complete genome sequence of uropathogenic Escherichia coli.</title>
        <authorList>
            <person name="Welch R.A."/>
            <person name="Burland V."/>
            <person name="Plunkett G.III."/>
            <person name="Redford P."/>
            <person name="Roesch P."/>
            <person name="Rasko D."/>
            <person name="Buckles E.L."/>
            <person name="Liou S.R."/>
            <person name="Boutin A."/>
            <person name="Hackett J."/>
            <person name="Stroud D."/>
            <person name="Mayhew G.F."/>
            <person name="Rose D.J."/>
            <person name="Zhou S."/>
            <person name="Schwartz D.C."/>
            <person name="Perna N.T."/>
            <person name="Mobley H.L."/>
            <person name="Donnenberg M.S."/>
            <person name="Blattner F.R."/>
        </authorList>
    </citation>
    <scope>NUCLEOTIDE SEQUENCE [LARGE SCALE GENOMIC DNA]</scope>
    <source>
        <strain evidence="3">CFT073 / ATCC 700928 / UPEC</strain>
    </source>
</reference>
<keyword evidence="1" id="KW-0472">Membrane</keyword>
<evidence type="ECO:0000313" key="3">
    <source>
        <dbReference type="Proteomes" id="UP000001410"/>
    </source>
</evidence>
<dbReference type="RefSeq" id="WP_000668515.1">
    <property type="nucleotide sequence ID" value="NC_004431.1"/>
</dbReference>
<gene>
    <name evidence="2" type="ordered locus">c3695</name>
</gene>
<dbReference type="PANTHER" id="PTHR43404">
    <property type="entry name" value="LIPOPOLYSACCHARIDE CHOLINEPHOSPHOTRANSFERASE LICD"/>
    <property type="match status" value="1"/>
</dbReference>
<dbReference type="InterPro" id="IPR011990">
    <property type="entry name" value="TPR-like_helical_dom_sf"/>
</dbReference>
<name>A0A0H2VAT5_ECOL6</name>
<dbReference type="EMBL" id="AE014075">
    <property type="protein sequence ID" value="AAN82143.1"/>
    <property type="molecule type" value="Genomic_DNA"/>
</dbReference>
<protein>
    <submittedName>
        <fullName evidence="2">Uncharacterized protein</fullName>
    </submittedName>
</protein>
<dbReference type="HOGENOM" id="CLU_722864_0_0_6"/>
<dbReference type="PANTHER" id="PTHR43404:SF1">
    <property type="entry name" value="MNN4P"/>
    <property type="match status" value="1"/>
</dbReference>